<feature type="region of interest" description="Disordered" evidence="1">
    <location>
        <begin position="93"/>
        <end position="140"/>
    </location>
</feature>
<keyword evidence="2" id="KW-0732">Signal</keyword>
<accession>A0ABT4RTS9</accession>
<name>A0ABT4RTS9_9ACTN</name>
<keyword evidence="4" id="KW-1185">Reference proteome</keyword>
<dbReference type="Proteomes" id="UP001147700">
    <property type="component" value="Unassembled WGS sequence"/>
</dbReference>
<gene>
    <name evidence="3" type="ORF">OJ962_31155</name>
</gene>
<dbReference type="RefSeq" id="WP_202956320.1">
    <property type="nucleotide sequence ID" value="NZ_JAPCID010000071.1"/>
</dbReference>
<reference evidence="3" key="1">
    <citation type="submission" date="2022-10" db="EMBL/GenBank/DDBJ databases">
        <title>The WGS of Solirubrobacter sp. CPCC 204708.</title>
        <authorList>
            <person name="Jiang Z."/>
        </authorList>
    </citation>
    <scope>NUCLEOTIDE SEQUENCE</scope>
    <source>
        <strain evidence="3">CPCC 204708</strain>
    </source>
</reference>
<comment type="caution">
    <text evidence="3">The sequence shown here is derived from an EMBL/GenBank/DDBJ whole genome shotgun (WGS) entry which is preliminary data.</text>
</comment>
<evidence type="ECO:0000313" key="4">
    <source>
        <dbReference type="Proteomes" id="UP001147700"/>
    </source>
</evidence>
<evidence type="ECO:0000256" key="1">
    <source>
        <dbReference type="SAM" id="MobiDB-lite"/>
    </source>
</evidence>
<evidence type="ECO:0000313" key="3">
    <source>
        <dbReference type="EMBL" id="MDA0141986.1"/>
    </source>
</evidence>
<feature type="chain" id="PRO_5045840969" evidence="2">
    <location>
        <begin position="24"/>
        <end position="140"/>
    </location>
</feature>
<evidence type="ECO:0000256" key="2">
    <source>
        <dbReference type="SAM" id="SignalP"/>
    </source>
</evidence>
<sequence length="140" mass="14675">MRRPVTALIALGAAFGIGATALAQSGDDRLSIDLQNGCLNHARVTMLIEPPSGKSIDALSVYANGREVLDLTGLSGDARMTVRLTSPRGRVTVRGELAGGENFSRSRDYRPCAPAPPPRPAPQRTTRPEPEPTLSGGGEG</sequence>
<feature type="signal peptide" evidence="2">
    <location>
        <begin position="1"/>
        <end position="23"/>
    </location>
</feature>
<protein>
    <submittedName>
        <fullName evidence="3">Uncharacterized protein</fullName>
    </submittedName>
</protein>
<proteinExistence type="predicted"/>
<organism evidence="3 4">
    <name type="scientific">Solirubrobacter deserti</name>
    <dbReference type="NCBI Taxonomy" id="2282478"/>
    <lineage>
        <taxon>Bacteria</taxon>
        <taxon>Bacillati</taxon>
        <taxon>Actinomycetota</taxon>
        <taxon>Thermoleophilia</taxon>
        <taxon>Solirubrobacterales</taxon>
        <taxon>Solirubrobacteraceae</taxon>
        <taxon>Solirubrobacter</taxon>
    </lineage>
</organism>
<dbReference type="EMBL" id="JAPCID010000071">
    <property type="protein sequence ID" value="MDA0141986.1"/>
    <property type="molecule type" value="Genomic_DNA"/>
</dbReference>